<dbReference type="InterPro" id="IPR044751">
    <property type="entry name" value="Ion_transp-like_CBS"/>
</dbReference>
<dbReference type="InterPro" id="IPR051676">
    <property type="entry name" value="UPF0053_domain"/>
</dbReference>
<dbReference type="SUPFAM" id="SSF56176">
    <property type="entry name" value="FAD-binding/transporter-associated domain-like"/>
    <property type="match status" value="1"/>
</dbReference>
<dbReference type="Pfam" id="PF01595">
    <property type="entry name" value="CNNM"/>
    <property type="match status" value="1"/>
</dbReference>
<feature type="domain" description="CBS" evidence="12">
    <location>
        <begin position="281"/>
        <end position="340"/>
    </location>
</feature>
<feature type="domain" description="CBS" evidence="12">
    <location>
        <begin position="217"/>
        <end position="278"/>
    </location>
</feature>
<name>A0ABX6QTW6_9HYPH</name>
<dbReference type="InterPro" id="IPR036318">
    <property type="entry name" value="FAD-bd_PCMH-like_sf"/>
</dbReference>
<keyword evidence="3" id="KW-1003">Cell membrane</keyword>
<gene>
    <name evidence="14" type="ORF">FE840_020040</name>
</gene>
<dbReference type="PANTHER" id="PTHR43099:SF2">
    <property type="entry name" value="UPF0053 PROTEIN YRKA"/>
    <property type="match status" value="1"/>
</dbReference>
<dbReference type="PROSITE" id="PS51846">
    <property type="entry name" value="CNNM"/>
    <property type="match status" value="1"/>
</dbReference>
<feature type="domain" description="CNNM transmembrane" evidence="13">
    <location>
        <begin position="1"/>
        <end position="198"/>
    </location>
</feature>
<comment type="similarity">
    <text evidence="2">Belongs to the UPF0053 family. Hemolysin C subfamily.</text>
</comment>
<sequence>MLTEITIVILLTLLNGVLAMSELAIVSSRPVRLKILADQGSKGAITALRLAENSGRFLSTVQIGITLVGVLSGAFSGATLGARLATWLELQGLSETLADGLGVGAVVVAITYLSLIVGELVPKQIALRAPEAVASKVAPAMMLLSRIAWPLVWLLNTSGNFVLVVLGQGGKSDERMTDEEIRSVLAEAHDAGVIETEESEMISGVMRLADRTARGLMTPRRDVEVIDIEDGFDEIRRQLRMTQRSRLPIRNGSSDEVLGVVFVREALAALLGADELDLLKLMREAPVVSDRTGALDVIAALRRAASHMVLVYDEYGHFEGIITSGDILEAITGVFQEGDTEEPAFIKREDGSYLVAGWMAIDEFTDEIGLRLEEEPDYETVAGFVIDRLKRLPALGESFTAADWRFEVIDLDGRRIDKLLVTPAVQQKDQQG</sequence>
<keyword evidence="7 9" id="KW-0129">CBS domain</keyword>
<keyword evidence="14" id="KW-0614">Plasmid</keyword>
<evidence type="ECO:0000256" key="4">
    <source>
        <dbReference type="ARBA" id="ARBA00022692"/>
    </source>
</evidence>
<dbReference type="Proteomes" id="UP000308530">
    <property type="component" value="Plasmid pPRADMK78_01"/>
</dbReference>
<keyword evidence="4 10" id="KW-0812">Transmembrane</keyword>
<dbReference type="PANTHER" id="PTHR43099">
    <property type="entry name" value="UPF0053 PROTEIN YRKA"/>
    <property type="match status" value="1"/>
</dbReference>
<dbReference type="Pfam" id="PF00571">
    <property type="entry name" value="CBS"/>
    <property type="match status" value="1"/>
</dbReference>
<feature type="transmembrane region" description="Helical" evidence="11">
    <location>
        <begin position="100"/>
        <end position="121"/>
    </location>
</feature>
<accession>A0ABX6QTW6</accession>
<evidence type="ECO:0000313" key="14">
    <source>
        <dbReference type="EMBL" id="QLF71893.1"/>
    </source>
</evidence>
<evidence type="ECO:0000259" key="13">
    <source>
        <dbReference type="PROSITE" id="PS51846"/>
    </source>
</evidence>
<dbReference type="EMBL" id="CP058351">
    <property type="protein sequence ID" value="QLF71893.1"/>
    <property type="molecule type" value="Genomic_DNA"/>
</dbReference>
<dbReference type="InterPro" id="IPR002550">
    <property type="entry name" value="CNNM"/>
</dbReference>
<dbReference type="SMART" id="SM01091">
    <property type="entry name" value="CorC_HlyC"/>
    <property type="match status" value="1"/>
</dbReference>
<dbReference type="Pfam" id="PF03471">
    <property type="entry name" value="CorC_HlyC"/>
    <property type="match status" value="1"/>
</dbReference>
<dbReference type="InterPro" id="IPR046342">
    <property type="entry name" value="CBS_dom_sf"/>
</dbReference>
<geneLocation type="plasmid" evidence="14 15">
    <name>pPRADMK78_01</name>
</geneLocation>
<evidence type="ECO:0000256" key="2">
    <source>
        <dbReference type="ARBA" id="ARBA00006446"/>
    </source>
</evidence>
<dbReference type="Gene3D" id="3.10.580.10">
    <property type="entry name" value="CBS-domain"/>
    <property type="match status" value="1"/>
</dbReference>
<dbReference type="PROSITE" id="PS51371">
    <property type="entry name" value="CBS"/>
    <property type="match status" value="2"/>
</dbReference>
<evidence type="ECO:0000256" key="1">
    <source>
        <dbReference type="ARBA" id="ARBA00004651"/>
    </source>
</evidence>
<evidence type="ECO:0000256" key="3">
    <source>
        <dbReference type="ARBA" id="ARBA00022475"/>
    </source>
</evidence>
<protein>
    <submittedName>
        <fullName evidence="14">HlyC/CorC family transporter</fullName>
    </submittedName>
</protein>
<keyword evidence="6 10" id="KW-1133">Transmembrane helix</keyword>
<feature type="transmembrane region" description="Helical" evidence="11">
    <location>
        <begin position="57"/>
        <end position="80"/>
    </location>
</feature>
<dbReference type="RefSeq" id="WP_138287675.1">
    <property type="nucleotide sequence ID" value="NZ_CP058351.1"/>
</dbReference>
<feature type="transmembrane region" description="Helical" evidence="11">
    <location>
        <begin position="133"/>
        <end position="155"/>
    </location>
</feature>
<dbReference type="Gene3D" id="3.30.465.10">
    <property type="match status" value="1"/>
</dbReference>
<evidence type="ECO:0000256" key="5">
    <source>
        <dbReference type="ARBA" id="ARBA00022737"/>
    </source>
</evidence>
<dbReference type="InterPro" id="IPR016169">
    <property type="entry name" value="FAD-bd_PCMH_sub2"/>
</dbReference>
<proteinExistence type="inferred from homology"/>
<dbReference type="SUPFAM" id="SSF54631">
    <property type="entry name" value="CBS-domain pair"/>
    <property type="match status" value="1"/>
</dbReference>
<evidence type="ECO:0000313" key="15">
    <source>
        <dbReference type="Proteomes" id="UP000308530"/>
    </source>
</evidence>
<dbReference type="InterPro" id="IPR005170">
    <property type="entry name" value="Transptr-assoc_dom"/>
</dbReference>
<dbReference type="CDD" id="cd04590">
    <property type="entry name" value="CBS_pair_CorC_HlyC_assoc"/>
    <property type="match status" value="1"/>
</dbReference>
<evidence type="ECO:0000256" key="6">
    <source>
        <dbReference type="ARBA" id="ARBA00022989"/>
    </source>
</evidence>
<dbReference type="InterPro" id="IPR000644">
    <property type="entry name" value="CBS_dom"/>
</dbReference>
<evidence type="ECO:0000256" key="10">
    <source>
        <dbReference type="PROSITE-ProRule" id="PRU01193"/>
    </source>
</evidence>
<evidence type="ECO:0000259" key="12">
    <source>
        <dbReference type="PROSITE" id="PS51371"/>
    </source>
</evidence>
<evidence type="ECO:0000256" key="7">
    <source>
        <dbReference type="ARBA" id="ARBA00023122"/>
    </source>
</evidence>
<evidence type="ECO:0000256" key="8">
    <source>
        <dbReference type="ARBA" id="ARBA00023136"/>
    </source>
</evidence>
<keyword evidence="5" id="KW-0677">Repeat</keyword>
<evidence type="ECO:0000256" key="11">
    <source>
        <dbReference type="SAM" id="Phobius"/>
    </source>
</evidence>
<feature type="transmembrane region" description="Helical" evidence="11">
    <location>
        <begin position="6"/>
        <end position="26"/>
    </location>
</feature>
<organism evidence="14 15">
    <name type="scientific">Peteryoungia desertarenae</name>
    <dbReference type="NCBI Taxonomy" id="1813451"/>
    <lineage>
        <taxon>Bacteria</taxon>
        <taxon>Pseudomonadati</taxon>
        <taxon>Pseudomonadota</taxon>
        <taxon>Alphaproteobacteria</taxon>
        <taxon>Hyphomicrobiales</taxon>
        <taxon>Rhizobiaceae</taxon>
        <taxon>Peteryoungia</taxon>
    </lineage>
</organism>
<keyword evidence="15" id="KW-1185">Reference proteome</keyword>
<comment type="subcellular location">
    <subcellularLocation>
        <location evidence="1">Cell membrane</location>
        <topology evidence="1">Multi-pass membrane protein</topology>
    </subcellularLocation>
</comment>
<keyword evidence="8 10" id="KW-0472">Membrane</keyword>
<reference evidence="14 15" key="1">
    <citation type="submission" date="2020-06" db="EMBL/GenBank/DDBJ databases">
        <title>Genome sequence of Rhizobium sp strain ADMK78.</title>
        <authorList>
            <person name="Rahi P."/>
        </authorList>
    </citation>
    <scope>NUCLEOTIDE SEQUENCE [LARGE SCALE GENOMIC DNA]</scope>
    <source>
        <strain evidence="14 15">ADMK78</strain>
        <plasmid evidence="14 15">pPRADMK78_01</plasmid>
    </source>
</reference>
<evidence type="ECO:0000256" key="9">
    <source>
        <dbReference type="PROSITE-ProRule" id="PRU00703"/>
    </source>
</evidence>